<organism evidence="14 15">
    <name type="scientific">Roridomyces roridus</name>
    <dbReference type="NCBI Taxonomy" id="1738132"/>
    <lineage>
        <taxon>Eukaryota</taxon>
        <taxon>Fungi</taxon>
        <taxon>Dikarya</taxon>
        <taxon>Basidiomycota</taxon>
        <taxon>Agaricomycotina</taxon>
        <taxon>Agaricomycetes</taxon>
        <taxon>Agaricomycetidae</taxon>
        <taxon>Agaricales</taxon>
        <taxon>Marasmiineae</taxon>
        <taxon>Mycenaceae</taxon>
        <taxon>Roridomyces</taxon>
    </lineage>
</organism>
<keyword evidence="4 10" id="KW-0863">Zinc-finger</keyword>
<feature type="site" description="Histone H3K4me3 binding" evidence="8">
    <location>
        <position position="358"/>
    </location>
</feature>
<evidence type="ECO:0000256" key="6">
    <source>
        <dbReference type="ARBA" id="ARBA00022853"/>
    </source>
</evidence>
<keyword evidence="15" id="KW-1185">Reference proteome</keyword>
<feature type="binding site" evidence="9">
    <location>
        <position position="375"/>
    </location>
    <ligand>
        <name>Zn(2+)</name>
        <dbReference type="ChEBI" id="CHEBI:29105"/>
        <label>1</label>
    </ligand>
</feature>
<proteinExistence type="inferred from homology"/>
<evidence type="ECO:0000256" key="5">
    <source>
        <dbReference type="ARBA" id="ARBA00022833"/>
    </source>
</evidence>
<dbReference type="GO" id="GO:0000785">
    <property type="term" value="C:chromatin"/>
    <property type="evidence" value="ECO:0007669"/>
    <property type="project" value="UniProtKB-ARBA"/>
</dbReference>
<feature type="site" description="Histone H3K4me3 binding" evidence="8">
    <location>
        <position position="347"/>
    </location>
</feature>
<keyword evidence="3 9" id="KW-0479">Metal-binding</keyword>
<dbReference type="EMBL" id="JARKIF010000034">
    <property type="protein sequence ID" value="KAJ7610890.1"/>
    <property type="molecule type" value="Genomic_DNA"/>
</dbReference>
<dbReference type="InterPro" id="IPR024610">
    <property type="entry name" value="ING_N_histone-binding"/>
</dbReference>
<feature type="compositionally biased region" description="Low complexity" evidence="12">
    <location>
        <begin position="325"/>
        <end position="334"/>
    </location>
</feature>
<comment type="similarity">
    <text evidence="2 11">Belongs to the ING family.</text>
</comment>
<dbReference type="PANTHER" id="PTHR10333">
    <property type="entry name" value="INHIBITOR OF GROWTH PROTEIN"/>
    <property type="match status" value="1"/>
</dbReference>
<dbReference type="InterPro" id="IPR011011">
    <property type="entry name" value="Znf_FYVE_PHD"/>
</dbReference>
<evidence type="ECO:0000256" key="3">
    <source>
        <dbReference type="ARBA" id="ARBA00022723"/>
    </source>
</evidence>
<feature type="binding site" evidence="9">
    <location>
        <position position="391"/>
    </location>
    <ligand>
        <name>Zn(2+)</name>
        <dbReference type="ChEBI" id="CHEBI:29105"/>
        <label>2</label>
    </ligand>
</feature>
<feature type="binding site" evidence="9">
    <location>
        <position position="366"/>
    </location>
    <ligand>
        <name>Zn(2+)</name>
        <dbReference type="ChEBI" id="CHEBI:29105"/>
        <label>2</label>
    </ligand>
</feature>
<keyword evidence="6 11" id="KW-0156">Chromatin regulator</keyword>
<dbReference type="Pfam" id="PF12998">
    <property type="entry name" value="ING"/>
    <property type="match status" value="1"/>
</dbReference>
<comment type="caution">
    <text evidence="14">The sequence shown here is derived from an EMBL/GenBank/DDBJ whole genome shotgun (WGS) entry which is preliminary data.</text>
</comment>
<feature type="site" description="Histone H3K4me3 binding" evidence="8">
    <location>
        <position position="370"/>
    </location>
</feature>
<dbReference type="InterPro" id="IPR013083">
    <property type="entry name" value="Znf_RING/FYVE/PHD"/>
</dbReference>
<feature type="binding site" evidence="9">
    <location>
        <position position="372"/>
    </location>
    <ligand>
        <name>Zn(2+)</name>
        <dbReference type="ChEBI" id="CHEBI:29105"/>
        <label>1</label>
    </ligand>
</feature>
<feature type="binding site" evidence="9">
    <location>
        <position position="361"/>
    </location>
    <ligand>
        <name>Zn(2+)</name>
        <dbReference type="ChEBI" id="CHEBI:29105"/>
        <label>2</label>
    </ligand>
</feature>
<feature type="binding site" evidence="9">
    <location>
        <position position="348"/>
    </location>
    <ligand>
        <name>Zn(2+)</name>
        <dbReference type="ChEBI" id="CHEBI:29105"/>
        <label>1</label>
    </ligand>
</feature>
<dbReference type="AlphaFoldDB" id="A0AAD7F9N5"/>
<comment type="subunit">
    <text evidence="11">Component of an histone acetyltransferase complex. Interacts with H3K4me3 and to a lesser extent with H3K4me2.</text>
</comment>
<evidence type="ECO:0000313" key="14">
    <source>
        <dbReference type="EMBL" id="KAJ7610890.1"/>
    </source>
</evidence>
<name>A0AAD7F9N5_9AGAR</name>
<protein>
    <recommendedName>
        <fullName evidence="11">Chromatin modification-related protein</fullName>
    </recommendedName>
</protein>
<dbReference type="Proteomes" id="UP001221142">
    <property type="component" value="Unassembled WGS sequence"/>
</dbReference>
<comment type="subcellular location">
    <subcellularLocation>
        <location evidence="1 11">Nucleus</location>
    </subcellularLocation>
</comment>
<comment type="function">
    <text evidence="11">Component of an histone acetyltransferase complex.</text>
</comment>
<feature type="domain" description="PHD-type" evidence="13">
    <location>
        <begin position="345"/>
        <end position="394"/>
    </location>
</feature>
<dbReference type="GO" id="GO:0005634">
    <property type="term" value="C:nucleus"/>
    <property type="evidence" value="ECO:0007669"/>
    <property type="project" value="UniProtKB-SubCell"/>
</dbReference>
<dbReference type="CDD" id="cd15505">
    <property type="entry name" value="PHD_ING"/>
    <property type="match status" value="1"/>
</dbReference>
<evidence type="ECO:0000256" key="11">
    <source>
        <dbReference type="RuleBase" id="RU361213"/>
    </source>
</evidence>
<evidence type="ECO:0000256" key="2">
    <source>
        <dbReference type="ARBA" id="ARBA00010210"/>
    </source>
</evidence>
<dbReference type="InterPro" id="IPR028651">
    <property type="entry name" value="ING_fam"/>
</dbReference>
<sequence>MSASSPEHSFALLGECQQTLDALPIDLSRNFAELRELDAVLNNFHMSVTAKLTALTQMIEQGQGTHDQRLWLLMDLAEEASRMKHGSDDKIRVASQAADTLKSHSQHLRSLVESIPGFDPTALNWRTTYPHVATRSFMPPTLPETRRRRQGFASLLAPEPTPLKRKRGAKDEDQSPKKVADGAPRGRGGRKKIERPPSPTESVVSITSHMPPTRPSMTSRASSSTVAKRTTRPVRGASGQPDYYDQPNAGPSRLPPSSAHPSLAYQQHPNGNGHATPFDLRHTQGTPAPDWVPPHAAQMLEGPGMPISVPTHAVAPPSSGGGPGDAPNANSTDAGGDGEADGDDTLYCFCQRVSFGQMIACDDSNCQWEWFHIACIGLQEPPDGRWFCESCKGKRGGKRPGRGGRRKGGGRAAR</sequence>
<dbReference type="SUPFAM" id="SSF57903">
    <property type="entry name" value="FYVE/PHD zinc finger"/>
    <property type="match status" value="1"/>
</dbReference>
<reference evidence="14" key="1">
    <citation type="submission" date="2023-03" db="EMBL/GenBank/DDBJ databases">
        <title>Massive genome expansion in bonnet fungi (Mycena s.s.) driven by repeated elements and novel gene families across ecological guilds.</title>
        <authorList>
            <consortium name="Lawrence Berkeley National Laboratory"/>
            <person name="Harder C.B."/>
            <person name="Miyauchi S."/>
            <person name="Viragh M."/>
            <person name="Kuo A."/>
            <person name="Thoen E."/>
            <person name="Andreopoulos B."/>
            <person name="Lu D."/>
            <person name="Skrede I."/>
            <person name="Drula E."/>
            <person name="Henrissat B."/>
            <person name="Morin E."/>
            <person name="Kohler A."/>
            <person name="Barry K."/>
            <person name="LaButti K."/>
            <person name="Morin E."/>
            <person name="Salamov A."/>
            <person name="Lipzen A."/>
            <person name="Mereny Z."/>
            <person name="Hegedus B."/>
            <person name="Baldrian P."/>
            <person name="Stursova M."/>
            <person name="Weitz H."/>
            <person name="Taylor A."/>
            <person name="Grigoriev I.V."/>
            <person name="Nagy L.G."/>
            <person name="Martin F."/>
            <person name="Kauserud H."/>
        </authorList>
    </citation>
    <scope>NUCLEOTIDE SEQUENCE</scope>
    <source>
        <strain evidence="14">9284</strain>
    </source>
</reference>
<feature type="region of interest" description="Disordered" evidence="12">
    <location>
        <begin position="152"/>
        <end position="338"/>
    </location>
</feature>
<dbReference type="InterPro" id="IPR001965">
    <property type="entry name" value="Znf_PHD"/>
</dbReference>
<feature type="site" description="Histone H3K4me3 binding" evidence="8">
    <location>
        <position position="362"/>
    </location>
</feature>
<feature type="region of interest" description="Disordered" evidence="12">
    <location>
        <begin position="393"/>
        <end position="414"/>
    </location>
</feature>
<dbReference type="PROSITE" id="PS50016">
    <property type="entry name" value="ZF_PHD_2"/>
    <property type="match status" value="1"/>
</dbReference>
<feature type="compositionally biased region" description="Basic and acidic residues" evidence="12">
    <location>
        <begin position="169"/>
        <end position="180"/>
    </location>
</feature>
<keyword evidence="5 9" id="KW-0862">Zinc</keyword>
<comment type="domain">
    <text evidence="11">The PHD-type zinc finger mediates the binding to H3K4me3.</text>
</comment>
<feature type="compositionally biased region" description="Polar residues" evidence="12">
    <location>
        <begin position="200"/>
        <end position="228"/>
    </location>
</feature>
<feature type="binding site" evidence="9">
    <location>
        <position position="388"/>
    </location>
    <ligand>
        <name>Zn(2+)</name>
        <dbReference type="ChEBI" id="CHEBI:29105"/>
        <label>2</label>
    </ligand>
</feature>
<dbReference type="GO" id="GO:0008270">
    <property type="term" value="F:zinc ion binding"/>
    <property type="evidence" value="ECO:0007669"/>
    <property type="project" value="UniProtKB-KW"/>
</dbReference>
<evidence type="ECO:0000256" key="8">
    <source>
        <dbReference type="PIRSR" id="PIRSR628651-50"/>
    </source>
</evidence>
<dbReference type="InterPro" id="IPR019786">
    <property type="entry name" value="Zinc_finger_PHD-type_CS"/>
</dbReference>
<dbReference type="InterPro" id="IPR019787">
    <property type="entry name" value="Znf_PHD-finger"/>
</dbReference>
<evidence type="ECO:0000256" key="4">
    <source>
        <dbReference type="ARBA" id="ARBA00022771"/>
    </source>
</evidence>
<dbReference type="GO" id="GO:0006355">
    <property type="term" value="P:regulation of DNA-templated transcription"/>
    <property type="evidence" value="ECO:0007669"/>
    <property type="project" value="TreeGrafter"/>
</dbReference>
<dbReference type="PROSITE" id="PS01359">
    <property type="entry name" value="ZF_PHD_1"/>
    <property type="match status" value="1"/>
</dbReference>
<dbReference type="Gene3D" id="3.30.40.10">
    <property type="entry name" value="Zinc/RING finger domain, C3HC4 (zinc finger)"/>
    <property type="match status" value="1"/>
</dbReference>
<dbReference type="Gene3D" id="6.10.140.1740">
    <property type="match status" value="1"/>
</dbReference>
<accession>A0AAD7F9N5</accession>
<evidence type="ECO:0000256" key="9">
    <source>
        <dbReference type="PIRSR" id="PIRSR628651-51"/>
    </source>
</evidence>
<feature type="binding site" evidence="9">
    <location>
        <position position="350"/>
    </location>
    <ligand>
        <name>Zn(2+)</name>
        <dbReference type="ChEBI" id="CHEBI:29105"/>
        <label>1</label>
    </ligand>
</feature>
<dbReference type="SMART" id="SM00249">
    <property type="entry name" value="PHD"/>
    <property type="match status" value="1"/>
</dbReference>
<evidence type="ECO:0000256" key="12">
    <source>
        <dbReference type="SAM" id="MobiDB-lite"/>
    </source>
</evidence>
<evidence type="ECO:0000256" key="7">
    <source>
        <dbReference type="ARBA" id="ARBA00023242"/>
    </source>
</evidence>
<keyword evidence="7 11" id="KW-0539">Nucleus</keyword>
<dbReference type="SMART" id="SM01408">
    <property type="entry name" value="ING"/>
    <property type="match status" value="1"/>
</dbReference>
<evidence type="ECO:0000256" key="10">
    <source>
        <dbReference type="PROSITE-ProRule" id="PRU00146"/>
    </source>
</evidence>
<dbReference type="CDD" id="cd16859">
    <property type="entry name" value="ING_ING4_5"/>
    <property type="match status" value="1"/>
</dbReference>
<dbReference type="PANTHER" id="PTHR10333:SF42">
    <property type="entry name" value="INHIBITOR OF GROWTH PROTEIN 5"/>
    <property type="match status" value="1"/>
</dbReference>
<dbReference type="GO" id="GO:0006325">
    <property type="term" value="P:chromatin organization"/>
    <property type="evidence" value="ECO:0007669"/>
    <property type="project" value="UniProtKB-KW"/>
</dbReference>
<evidence type="ECO:0000259" key="13">
    <source>
        <dbReference type="PROSITE" id="PS50016"/>
    </source>
</evidence>
<evidence type="ECO:0000256" key="1">
    <source>
        <dbReference type="ARBA" id="ARBA00004123"/>
    </source>
</evidence>
<gene>
    <name evidence="14" type="ORF">FB45DRAFT_760875</name>
</gene>
<evidence type="ECO:0000313" key="15">
    <source>
        <dbReference type="Proteomes" id="UP001221142"/>
    </source>
</evidence>